<dbReference type="OrthoDB" id="6418792at2759"/>
<dbReference type="SUPFAM" id="SSF49599">
    <property type="entry name" value="TRAF domain-like"/>
    <property type="match status" value="1"/>
</dbReference>
<evidence type="ECO:0000313" key="3">
    <source>
        <dbReference type="EMBL" id="KAH9364040.1"/>
    </source>
</evidence>
<organism evidence="3 4">
    <name type="scientific">Haemaphysalis longicornis</name>
    <name type="common">Bush tick</name>
    <dbReference type="NCBI Taxonomy" id="44386"/>
    <lineage>
        <taxon>Eukaryota</taxon>
        <taxon>Metazoa</taxon>
        <taxon>Ecdysozoa</taxon>
        <taxon>Arthropoda</taxon>
        <taxon>Chelicerata</taxon>
        <taxon>Arachnida</taxon>
        <taxon>Acari</taxon>
        <taxon>Parasitiformes</taxon>
        <taxon>Ixodida</taxon>
        <taxon>Ixodoidea</taxon>
        <taxon>Ixodidae</taxon>
        <taxon>Haemaphysalinae</taxon>
        <taxon>Haemaphysalis</taxon>
    </lineage>
</organism>
<comment type="caution">
    <text evidence="3">The sequence shown here is derived from an EMBL/GenBank/DDBJ whole genome shotgun (WGS) entry which is preliminary data.</text>
</comment>
<feature type="domain" description="MATH" evidence="2">
    <location>
        <begin position="26"/>
        <end position="154"/>
    </location>
</feature>
<protein>
    <recommendedName>
        <fullName evidence="2">MATH domain-containing protein</fullName>
    </recommendedName>
</protein>
<dbReference type="PANTHER" id="PTHR46236:SF35">
    <property type="entry name" value="MATH DOMAIN-CONTAINING PROTEIN"/>
    <property type="match status" value="1"/>
</dbReference>
<proteinExistence type="predicted"/>
<keyword evidence="4" id="KW-1185">Reference proteome</keyword>
<evidence type="ECO:0000256" key="1">
    <source>
        <dbReference type="ARBA" id="ARBA00023054"/>
    </source>
</evidence>
<name>A0A9J6FNM1_HAELO</name>
<sequence>MASQSRCEANWLTDDISCETHVKVIKLSYTWTIHNFTMRPEETGKKIRSSTFSTAGPGNNKWRLNLYPNGSSEDSKDYVSLFLRLACSDKKDVFAQFKFAVLGEAGQKTDILETTHLFVPRSSWGWKNFLVRDRLLKGNDSLVAQDKLTIFCEVISFVDSVNISSPNKVTAVNVPECQLSQDFRLLATISSVL</sequence>
<dbReference type="VEuPathDB" id="VectorBase:HLOH_054828"/>
<dbReference type="Pfam" id="PF22486">
    <property type="entry name" value="MATH_2"/>
    <property type="match status" value="1"/>
</dbReference>
<dbReference type="InterPro" id="IPR008974">
    <property type="entry name" value="TRAF-like"/>
</dbReference>
<dbReference type="InterPro" id="IPR002083">
    <property type="entry name" value="MATH/TRAF_dom"/>
</dbReference>
<dbReference type="Proteomes" id="UP000821853">
    <property type="component" value="Chromosome 10"/>
</dbReference>
<dbReference type="SMART" id="SM00061">
    <property type="entry name" value="MATH"/>
    <property type="match status" value="1"/>
</dbReference>
<evidence type="ECO:0000259" key="2">
    <source>
        <dbReference type="PROSITE" id="PS50144"/>
    </source>
</evidence>
<dbReference type="AlphaFoldDB" id="A0A9J6FNM1"/>
<evidence type="ECO:0000313" key="4">
    <source>
        <dbReference type="Proteomes" id="UP000821853"/>
    </source>
</evidence>
<dbReference type="PROSITE" id="PS50144">
    <property type="entry name" value="MATH"/>
    <property type="match status" value="1"/>
</dbReference>
<keyword evidence="1" id="KW-0175">Coiled coil</keyword>
<dbReference type="EMBL" id="JABSTR010000002">
    <property type="protein sequence ID" value="KAH9364040.1"/>
    <property type="molecule type" value="Genomic_DNA"/>
</dbReference>
<reference evidence="3 4" key="1">
    <citation type="journal article" date="2020" name="Cell">
        <title>Large-Scale Comparative Analyses of Tick Genomes Elucidate Their Genetic Diversity and Vector Capacities.</title>
        <authorList>
            <consortium name="Tick Genome and Microbiome Consortium (TIGMIC)"/>
            <person name="Jia N."/>
            <person name="Wang J."/>
            <person name="Shi W."/>
            <person name="Du L."/>
            <person name="Sun Y."/>
            <person name="Zhan W."/>
            <person name="Jiang J.F."/>
            <person name="Wang Q."/>
            <person name="Zhang B."/>
            <person name="Ji P."/>
            <person name="Bell-Sakyi L."/>
            <person name="Cui X.M."/>
            <person name="Yuan T.T."/>
            <person name="Jiang B.G."/>
            <person name="Yang W.F."/>
            <person name="Lam T.T."/>
            <person name="Chang Q.C."/>
            <person name="Ding S.J."/>
            <person name="Wang X.J."/>
            <person name="Zhu J.G."/>
            <person name="Ruan X.D."/>
            <person name="Zhao L."/>
            <person name="Wei J.T."/>
            <person name="Ye R.Z."/>
            <person name="Que T.C."/>
            <person name="Du C.H."/>
            <person name="Zhou Y.H."/>
            <person name="Cheng J.X."/>
            <person name="Dai P.F."/>
            <person name="Guo W.B."/>
            <person name="Han X.H."/>
            <person name="Huang E.J."/>
            <person name="Li L.F."/>
            <person name="Wei W."/>
            <person name="Gao Y.C."/>
            <person name="Liu J.Z."/>
            <person name="Shao H.Z."/>
            <person name="Wang X."/>
            <person name="Wang C.C."/>
            <person name="Yang T.C."/>
            <person name="Huo Q.B."/>
            <person name="Li W."/>
            <person name="Chen H.Y."/>
            <person name="Chen S.E."/>
            <person name="Zhou L.G."/>
            <person name="Ni X.B."/>
            <person name="Tian J.H."/>
            <person name="Sheng Y."/>
            <person name="Liu T."/>
            <person name="Pan Y.S."/>
            <person name="Xia L.Y."/>
            <person name="Li J."/>
            <person name="Zhao F."/>
            <person name="Cao W.C."/>
        </authorList>
    </citation>
    <scope>NUCLEOTIDE SEQUENCE [LARGE SCALE GENOMIC DNA]</scope>
    <source>
        <strain evidence="3">HaeL-2018</strain>
    </source>
</reference>
<dbReference type="InterPro" id="IPR050804">
    <property type="entry name" value="MCC"/>
</dbReference>
<accession>A0A9J6FNM1</accession>
<dbReference type="Gene3D" id="2.60.210.10">
    <property type="entry name" value="Apoptosis, Tumor Necrosis Factor Receptor Associated Protein 2, Chain A"/>
    <property type="match status" value="1"/>
</dbReference>
<dbReference type="OMA" id="SCETHVK"/>
<dbReference type="PANTHER" id="PTHR46236">
    <property type="entry name" value="TRAF-LIKE SUPERFAMILY PROTEIN"/>
    <property type="match status" value="1"/>
</dbReference>
<gene>
    <name evidence="3" type="ORF">HPB48_000111</name>
</gene>